<evidence type="ECO:0000313" key="2">
    <source>
        <dbReference type="Proteomes" id="UP000316921"/>
    </source>
</evidence>
<dbReference type="RefSeq" id="WP_145061336.1">
    <property type="nucleotide sequence ID" value="NZ_CP036287.1"/>
</dbReference>
<dbReference type="InterPro" id="IPR027417">
    <property type="entry name" value="P-loop_NTPase"/>
</dbReference>
<organism evidence="1 2">
    <name type="scientific">Engelhardtia mirabilis</name>
    <dbReference type="NCBI Taxonomy" id="2528011"/>
    <lineage>
        <taxon>Bacteria</taxon>
        <taxon>Pseudomonadati</taxon>
        <taxon>Planctomycetota</taxon>
        <taxon>Planctomycetia</taxon>
        <taxon>Planctomycetia incertae sedis</taxon>
        <taxon>Engelhardtia</taxon>
    </lineage>
</organism>
<dbReference type="Proteomes" id="UP000316921">
    <property type="component" value="Chromosome"/>
</dbReference>
<dbReference type="KEGG" id="pbap:Pla133_01310"/>
<dbReference type="PANTHER" id="PTHR34704">
    <property type="entry name" value="ATPASE"/>
    <property type="match status" value="1"/>
</dbReference>
<sequence>MAAESWGFYGRKQELERLRESLARDRWFFVQVTGRRRIGKTSLVNEVLRLEQRRKVLYIQIPDSDPAGVVSAARDFMESFRVPIDLPSDLRGLASGIGSLCADGWVVALDEFQYFHRKALFSFTSQLRAEVDRLSARASEVRGGLIVLGSIHTEMAALLEDREAPLFNRVTDVLDLGHLDVESLLELISTHADAEVGRLLFLWNLFEGVPKFYRDCFEQGVLASDRRELLETMFFNSSSPLRSEADNWFLRELRGRYDLLLKFIASHPGCSNADILDHVKSVEPDSAKQVGGYLKILDERYRMIERLQPVFAKATTRSGRFYIRDNFLRSWLAALKVPVASINFRPTRDLVEDAIAKLEVAEGHGLERLASTLYEERSRKGLGDFRLTQAVRGWWDRGDTEIDMVAVDDEDEILRLGTCKRSGAKLLTDTGRFDEHVDRFLRHAPRFGLYRVERVAIAPRLSPEQRSVLERRGFLAQDLQDLIEPLLR</sequence>
<reference evidence="1 2" key="1">
    <citation type="submission" date="2019-02" db="EMBL/GenBank/DDBJ databases">
        <title>Deep-cultivation of Planctomycetes and their phenomic and genomic characterization uncovers novel biology.</title>
        <authorList>
            <person name="Wiegand S."/>
            <person name="Jogler M."/>
            <person name="Boedeker C."/>
            <person name="Pinto D."/>
            <person name="Vollmers J."/>
            <person name="Rivas-Marin E."/>
            <person name="Kohn T."/>
            <person name="Peeters S.H."/>
            <person name="Heuer A."/>
            <person name="Rast P."/>
            <person name="Oberbeckmann S."/>
            <person name="Bunk B."/>
            <person name="Jeske O."/>
            <person name="Meyerdierks A."/>
            <person name="Storesund J.E."/>
            <person name="Kallscheuer N."/>
            <person name="Luecker S."/>
            <person name="Lage O.M."/>
            <person name="Pohl T."/>
            <person name="Merkel B.J."/>
            <person name="Hornburger P."/>
            <person name="Mueller R.-W."/>
            <person name="Bruemmer F."/>
            <person name="Labrenz M."/>
            <person name="Spormann A.M."/>
            <person name="Op den Camp H."/>
            <person name="Overmann J."/>
            <person name="Amann R."/>
            <person name="Jetten M.S.M."/>
            <person name="Mascher T."/>
            <person name="Medema M.H."/>
            <person name="Devos D.P."/>
            <person name="Kaster A.-K."/>
            <person name="Ovreas L."/>
            <person name="Rohde M."/>
            <person name="Galperin M.Y."/>
            <person name="Jogler C."/>
        </authorList>
    </citation>
    <scope>NUCLEOTIDE SEQUENCE [LARGE SCALE GENOMIC DNA]</scope>
    <source>
        <strain evidence="1 2">Pla133</strain>
    </source>
</reference>
<name>A0A518BDK3_9BACT</name>
<dbReference type="Gene3D" id="3.40.50.300">
    <property type="entry name" value="P-loop containing nucleotide triphosphate hydrolases"/>
    <property type="match status" value="2"/>
</dbReference>
<protein>
    <submittedName>
        <fullName evidence="1">Archaeal ATPase</fullName>
    </submittedName>
</protein>
<dbReference type="EMBL" id="CP036287">
    <property type="protein sequence ID" value="QDU65068.1"/>
    <property type="molecule type" value="Genomic_DNA"/>
</dbReference>
<evidence type="ECO:0000313" key="1">
    <source>
        <dbReference type="EMBL" id="QDU65068.1"/>
    </source>
</evidence>
<proteinExistence type="predicted"/>
<dbReference type="SUPFAM" id="SSF52540">
    <property type="entry name" value="P-loop containing nucleoside triphosphate hydrolases"/>
    <property type="match status" value="1"/>
</dbReference>
<gene>
    <name evidence="1" type="ORF">Pla133_01310</name>
</gene>
<dbReference type="AlphaFoldDB" id="A0A518BDK3"/>
<keyword evidence="2" id="KW-1185">Reference proteome</keyword>
<dbReference type="PANTHER" id="PTHR34704:SF1">
    <property type="entry name" value="ATPASE"/>
    <property type="match status" value="1"/>
</dbReference>
<accession>A0A518BDK3</accession>